<dbReference type="GeneID" id="19961828"/>
<evidence type="ECO:0000313" key="3">
    <source>
        <dbReference type="Proteomes" id="UP000030681"/>
    </source>
</evidence>
<reference evidence="2 4" key="2">
    <citation type="submission" date="2019-01" db="EMBL/GenBank/DDBJ databases">
        <authorList>
            <person name="Ramaprasad A."/>
        </authorList>
    </citation>
    <scope>NUCLEOTIDE SEQUENCE [LARGE SCALE GENOMIC DNA]</scope>
</reference>
<dbReference type="OrthoDB" id="377517at2759"/>
<evidence type="ECO:0000313" key="4">
    <source>
        <dbReference type="Proteomes" id="UP000290582"/>
    </source>
</evidence>
<protein>
    <submittedName>
        <fullName evidence="1">Uncharacterized protein</fullName>
    </submittedName>
</protein>
<dbReference type="VEuPathDB" id="PlasmoDB:PVVCY_0601280"/>
<dbReference type="Proteomes" id="UP000290582">
    <property type="component" value="Chromosome PVVCY_06"/>
</dbReference>
<dbReference type="RefSeq" id="XP_008625493.1">
    <property type="nucleotide sequence ID" value="XM_008627271.1"/>
</dbReference>
<dbReference type="EMBL" id="KL446951">
    <property type="protein sequence ID" value="KEG01526.1"/>
    <property type="molecule type" value="Genomic_DNA"/>
</dbReference>
<evidence type="ECO:0000313" key="2">
    <source>
        <dbReference type="EMBL" id="VEV55506.1"/>
    </source>
</evidence>
<evidence type="ECO:0000313" key="1">
    <source>
        <dbReference type="EMBL" id="KEG01526.1"/>
    </source>
</evidence>
<name>A0A081ICW8_PLAVN</name>
<dbReference type="KEGG" id="pvv:PVVCY_0601280"/>
<dbReference type="Proteomes" id="UP000030681">
    <property type="component" value="Unassembled WGS sequence"/>
</dbReference>
<proteinExistence type="predicted"/>
<gene>
    <name evidence="2" type="ORF">PVVCY_0601280</name>
    <name evidence="1" type="ORF">YYE_03622</name>
</gene>
<organism evidence="1 3">
    <name type="scientific">Plasmodium vinckei vinckei</name>
    <dbReference type="NCBI Taxonomy" id="54757"/>
    <lineage>
        <taxon>Eukaryota</taxon>
        <taxon>Sar</taxon>
        <taxon>Alveolata</taxon>
        <taxon>Apicomplexa</taxon>
        <taxon>Aconoidasida</taxon>
        <taxon>Haemosporida</taxon>
        <taxon>Plasmodiidae</taxon>
        <taxon>Plasmodium</taxon>
        <taxon>Plasmodium (Vinckeia)</taxon>
    </lineage>
</organism>
<reference evidence="1 3" key="1">
    <citation type="submission" date="2013-02" db="EMBL/GenBank/DDBJ databases">
        <title>The Genome Sequence of Plasmodium vinckei vinckei.</title>
        <authorList>
            <consortium name="The Broad Institute Genome Sequencing Platform"/>
            <consortium name="The Broad Institute Genome Sequencing Center for Infectious Disease"/>
            <person name="Neafsey D."/>
            <person name="Cheeseman I."/>
            <person name="Volkman S."/>
            <person name="Adams J."/>
            <person name="Walker B."/>
            <person name="Young S.K."/>
            <person name="Zeng Q."/>
            <person name="Gargeya S."/>
            <person name="Fitzgerald M."/>
            <person name="Haas B."/>
            <person name="Abouelleil A."/>
            <person name="Alvarado L."/>
            <person name="Arachchi H.M."/>
            <person name="Berlin A.M."/>
            <person name="Chapman S.B."/>
            <person name="Dewar J."/>
            <person name="Goldberg J."/>
            <person name="Griggs A."/>
            <person name="Gujja S."/>
            <person name="Hansen M."/>
            <person name="Howarth C."/>
            <person name="Imamovic A."/>
            <person name="Larimer J."/>
            <person name="McCowan C."/>
            <person name="Murphy C."/>
            <person name="Neiman D."/>
            <person name="Pearson M."/>
            <person name="Priest M."/>
            <person name="Roberts A."/>
            <person name="Saif S."/>
            <person name="Shea T."/>
            <person name="Sisk P."/>
            <person name="Sykes S."/>
            <person name="Wortman J."/>
            <person name="Nusbaum C."/>
            <person name="Birren B."/>
        </authorList>
    </citation>
    <scope>NUCLEOTIDE SEQUENCE [LARGE SCALE GENOMIC DNA]</scope>
    <source>
        <strain evidence="3">vinckei</strain>
        <strain evidence="1">Vinckei</strain>
    </source>
</reference>
<sequence length="547" mass="65049">MEKRGNNKIPNFVDENEKNNYVKCEMIKNMSKQGKEILIKMLKIKENIIYDDILNINIFIKNIWMSMDLQCTFSLNDLILISRTFKNTEIIYDDISFEDNEKKQKTNESLFSDEKKPKNIFLYFQNYKIRKNVVKIFFPKSHTVCFIHKNGSIHIHGSLVLKKLLLILIKVVKKLKYKTFWNYNKSKTKQNEPNNFPSALDKSFQTHTENLLHENKQKQVEYTRPSDIIDDTKEQSTSNYFSFINNNLNQKIESIEPDHPSSSLKQTDMVMNNLKGTSDIINNCENIIKEIRDKIDKLNPLEMGTIPFDESNNELEQNCMNSHKNCEKNDFLRLEDNFSDFEEKEEKLLLLNSDNAKPNKDDELNFLKKNEEININKERIRNSLNFENVPINNEYNINKISKKFMYKFNIHDKWSYTIRDDMIFDMTKFNIKQLVCVFKIKLKHFDISRIYNYIEFKNILTDINNIIYIKIDQNFLNKLISQTNLENFVKNNFTQNYHISNKNSVRTVLLFSSGKVVIYSCKDIHEVLSISRFVVNVLRRNNNIIFE</sequence>
<dbReference type="AlphaFoldDB" id="A0A081ICW8"/>
<dbReference type="EMBL" id="LR215062">
    <property type="protein sequence ID" value="VEV55506.1"/>
    <property type="molecule type" value="Genomic_DNA"/>
</dbReference>
<accession>A0A081ICW8</accession>